<comment type="caution">
    <text evidence="1">The sequence shown here is derived from an EMBL/GenBank/DDBJ whole genome shotgun (WGS) entry which is preliminary data.</text>
</comment>
<keyword evidence="2" id="KW-1185">Reference proteome</keyword>
<dbReference type="EMBL" id="JADNYJ010000006">
    <property type="protein sequence ID" value="KAF8910596.1"/>
    <property type="molecule type" value="Genomic_DNA"/>
</dbReference>
<sequence length="130" mass="14707">MASSSTLVAFLMPTFPPEIWTAVGSFLMKDGLIGLMGLSSTFLSLTMDARVEPLAFFYDDYPDALISIRYASYTRLQRLRKDLSRALKPFRTFGSANRKVDNSSNILQSLKRISFDCFYKLKMVFICSSS</sequence>
<gene>
    <name evidence="1" type="ORF">CPB84DRAFT_1230689</name>
</gene>
<proteinExistence type="predicted"/>
<evidence type="ECO:0000313" key="1">
    <source>
        <dbReference type="EMBL" id="KAF8910596.1"/>
    </source>
</evidence>
<accession>A0A9P5NZH9</accession>
<name>A0A9P5NZH9_GYMJU</name>
<evidence type="ECO:0000313" key="2">
    <source>
        <dbReference type="Proteomes" id="UP000724874"/>
    </source>
</evidence>
<dbReference type="AlphaFoldDB" id="A0A9P5NZH9"/>
<reference evidence="1" key="1">
    <citation type="submission" date="2020-11" db="EMBL/GenBank/DDBJ databases">
        <authorList>
            <consortium name="DOE Joint Genome Institute"/>
            <person name="Ahrendt S."/>
            <person name="Riley R."/>
            <person name="Andreopoulos W."/>
            <person name="LaButti K."/>
            <person name="Pangilinan J."/>
            <person name="Ruiz-duenas F.J."/>
            <person name="Barrasa J.M."/>
            <person name="Sanchez-Garcia M."/>
            <person name="Camarero S."/>
            <person name="Miyauchi S."/>
            <person name="Serrano A."/>
            <person name="Linde D."/>
            <person name="Babiker R."/>
            <person name="Drula E."/>
            <person name="Ayuso-Fernandez I."/>
            <person name="Pacheco R."/>
            <person name="Padilla G."/>
            <person name="Ferreira P."/>
            <person name="Barriuso J."/>
            <person name="Kellner H."/>
            <person name="Castanera R."/>
            <person name="Alfaro M."/>
            <person name="Ramirez L."/>
            <person name="Pisabarro A.G."/>
            <person name="Kuo A."/>
            <person name="Tritt A."/>
            <person name="Lipzen A."/>
            <person name="He G."/>
            <person name="Yan M."/>
            <person name="Ng V."/>
            <person name="Cullen D."/>
            <person name="Martin F."/>
            <person name="Rosso M.-N."/>
            <person name="Henrissat B."/>
            <person name="Hibbett D."/>
            <person name="Martinez A.T."/>
            <person name="Grigoriev I.V."/>
        </authorList>
    </citation>
    <scope>NUCLEOTIDE SEQUENCE</scope>
    <source>
        <strain evidence="1">AH 44721</strain>
    </source>
</reference>
<organism evidence="1 2">
    <name type="scientific">Gymnopilus junonius</name>
    <name type="common">Spectacular rustgill mushroom</name>
    <name type="synonym">Gymnopilus spectabilis subsp. junonius</name>
    <dbReference type="NCBI Taxonomy" id="109634"/>
    <lineage>
        <taxon>Eukaryota</taxon>
        <taxon>Fungi</taxon>
        <taxon>Dikarya</taxon>
        <taxon>Basidiomycota</taxon>
        <taxon>Agaricomycotina</taxon>
        <taxon>Agaricomycetes</taxon>
        <taxon>Agaricomycetidae</taxon>
        <taxon>Agaricales</taxon>
        <taxon>Agaricineae</taxon>
        <taxon>Hymenogastraceae</taxon>
        <taxon>Gymnopilus</taxon>
    </lineage>
</organism>
<dbReference type="Proteomes" id="UP000724874">
    <property type="component" value="Unassembled WGS sequence"/>
</dbReference>
<protein>
    <submittedName>
        <fullName evidence="1">Uncharacterized protein</fullName>
    </submittedName>
</protein>